<evidence type="ECO:0000313" key="2">
    <source>
        <dbReference type="Proteomes" id="UP001283361"/>
    </source>
</evidence>
<reference evidence="1" key="1">
    <citation type="journal article" date="2023" name="G3 (Bethesda)">
        <title>A reference genome for the long-term kleptoplast-retaining sea slug Elysia crispata morphotype clarki.</title>
        <authorList>
            <person name="Eastman K.E."/>
            <person name="Pendleton A.L."/>
            <person name="Shaikh M.A."/>
            <person name="Suttiyut T."/>
            <person name="Ogas R."/>
            <person name="Tomko P."/>
            <person name="Gavelis G."/>
            <person name="Widhalm J.R."/>
            <person name="Wisecaver J.H."/>
        </authorList>
    </citation>
    <scope>NUCLEOTIDE SEQUENCE</scope>
    <source>
        <strain evidence="1">ECLA1</strain>
    </source>
</reference>
<sequence length="82" mass="9389">MKQNFHKVACTSTYPHTLTRQDDGVFELVLPAYRLLPCPSMTTDVHLCPLHDGHQWLVTSWGTLSVPGRPWREKEEEKKVSG</sequence>
<accession>A0AAE1A736</accession>
<gene>
    <name evidence="1" type="ORF">RRG08_019033</name>
</gene>
<dbReference type="EMBL" id="JAWDGP010002624">
    <property type="protein sequence ID" value="KAK3781407.1"/>
    <property type="molecule type" value="Genomic_DNA"/>
</dbReference>
<protein>
    <submittedName>
        <fullName evidence="1">Uncharacterized protein</fullName>
    </submittedName>
</protein>
<dbReference type="AlphaFoldDB" id="A0AAE1A736"/>
<evidence type="ECO:0000313" key="1">
    <source>
        <dbReference type="EMBL" id="KAK3781407.1"/>
    </source>
</evidence>
<proteinExistence type="predicted"/>
<name>A0AAE1A736_9GAST</name>
<organism evidence="1 2">
    <name type="scientific">Elysia crispata</name>
    <name type="common">lettuce slug</name>
    <dbReference type="NCBI Taxonomy" id="231223"/>
    <lineage>
        <taxon>Eukaryota</taxon>
        <taxon>Metazoa</taxon>
        <taxon>Spiralia</taxon>
        <taxon>Lophotrochozoa</taxon>
        <taxon>Mollusca</taxon>
        <taxon>Gastropoda</taxon>
        <taxon>Heterobranchia</taxon>
        <taxon>Euthyneura</taxon>
        <taxon>Panpulmonata</taxon>
        <taxon>Sacoglossa</taxon>
        <taxon>Placobranchoidea</taxon>
        <taxon>Plakobranchidae</taxon>
        <taxon>Elysia</taxon>
    </lineage>
</organism>
<dbReference type="Proteomes" id="UP001283361">
    <property type="component" value="Unassembled WGS sequence"/>
</dbReference>
<comment type="caution">
    <text evidence="1">The sequence shown here is derived from an EMBL/GenBank/DDBJ whole genome shotgun (WGS) entry which is preliminary data.</text>
</comment>
<keyword evidence="2" id="KW-1185">Reference proteome</keyword>